<reference evidence="2" key="2">
    <citation type="submission" date="2025-08" db="UniProtKB">
        <authorList>
            <consortium name="Ensembl"/>
        </authorList>
    </citation>
    <scope>IDENTIFICATION</scope>
</reference>
<protein>
    <recommendedName>
        <fullName evidence="4">Promotilin</fullName>
    </recommendedName>
</protein>
<name>A0A674H1S3_TAEGU</name>
<reference evidence="2 3" key="1">
    <citation type="journal article" date="2010" name="Nature">
        <title>The genome of a songbird.</title>
        <authorList>
            <person name="Warren W.C."/>
            <person name="Clayton D.F."/>
            <person name="Ellegren H."/>
            <person name="Arnold A.P."/>
            <person name="Hillier L.W."/>
            <person name="Kunstner A."/>
            <person name="Searle S."/>
            <person name="White S."/>
            <person name="Vilella A.J."/>
            <person name="Fairley S."/>
            <person name="Heger A."/>
            <person name="Kong L."/>
            <person name="Ponting C.P."/>
            <person name="Jarvis E.D."/>
            <person name="Mello C.V."/>
            <person name="Minx P."/>
            <person name="Lovell P."/>
            <person name="Velho T.A."/>
            <person name="Ferris M."/>
            <person name="Balakrishnan C.N."/>
            <person name="Sinha S."/>
            <person name="Blatti C."/>
            <person name="London S.E."/>
            <person name="Li Y."/>
            <person name="Lin Y.C."/>
            <person name="George J."/>
            <person name="Sweedler J."/>
            <person name="Southey B."/>
            <person name="Gunaratne P."/>
            <person name="Watson M."/>
            <person name="Nam K."/>
            <person name="Backstrom N."/>
            <person name="Smeds L."/>
            <person name="Nabholz B."/>
            <person name="Itoh Y."/>
            <person name="Whitney O."/>
            <person name="Pfenning A.R."/>
            <person name="Howard J."/>
            <person name="Volker M."/>
            <person name="Skinner B.M."/>
            <person name="Griffin D.K."/>
            <person name="Ye L."/>
            <person name="McLaren W.M."/>
            <person name="Flicek P."/>
            <person name="Quesada V."/>
            <person name="Velasco G."/>
            <person name="Lopez-Otin C."/>
            <person name="Puente X.S."/>
            <person name="Olender T."/>
            <person name="Lancet D."/>
            <person name="Smit A.F."/>
            <person name="Hubley R."/>
            <person name="Konkel M.K."/>
            <person name="Walker J.A."/>
            <person name="Batzer M.A."/>
            <person name="Gu W."/>
            <person name="Pollock D.D."/>
            <person name="Chen L."/>
            <person name="Cheng Z."/>
            <person name="Eichler E.E."/>
            <person name="Stapley J."/>
            <person name="Slate J."/>
            <person name="Ekblom R."/>
            <person name="Birkhead T."/>
            <person name="Burke T."/>
            <person name="Burt D."/>
            <person name="Scharff C."/>
            <person name="Adam I."/>
            <person name="Richard H."/>
            <person name="Sultan M."/>
            <person name="Soldatov A."/>
            <person name="Lehrach H."/>
            <person name="Edwards S.V."/>
            <person name="Yang S.P."/>
            <person name="Li X."/>
            <person name="Graves T."/>
            <person name="Fulton L."/>
            <person name="Nelson J."/>
            <person name="Chinwalla A."/>
            <person name="Hou S."/>
            <person name="Mardis E.R."/>
            <person name="Wilson R.K."/>
        </authorList>
    </citation>
    <scope>NUCLEOTIDE SEQUENCE [LARGE SCALE GENOMIC DNA]</scope>
</reference>
<evidence type="ECO:0008006" key="4">
    <source>
        <dbReference type="Google" id="ProtNLM"/>
    </source>
</evidence>
<gene>
    <name evidence="2" type="primary">LOC101233572</name>
</gene>
<dbReference type="PANTHER" id="PTHR14156:SF0">
    <property type="entry name" value="PROMOTILIN"/>
    <property type="match status" value="1"/>
</dbReference>
<dbReference type="AlphaFoldDB" id="A0A674H1S3"/>
<evidence type="ECO:0000313" key="3">
    <source>
        <dbReference type="Proteomes" id="UP000007754"/>
    </source>
</evidence>
<proteinExistence type="predicted"/>
<keyword evidence="3" id="KW-1185">Reference proteome</keyword>
<dbReference type="PANTHER" id="PTHR14156">
    <property type="entry name" value="MOTILIN"/>
    <property type="match status" value="1"/>
</dbReference>
<feature type="signal peptide" evidence="1">
    <location>
        <begin position="1"/>
        <end position="20"/>
    </location>
</feature>
<dbReference type="InterPro" id="IPR015662">
    <property type="entry name" value="Promotilin"/>
</dbReference>
<dbReference type="Ensembl" id="ENSTGUT00000042255.1">
    <property type="protein sequence ID" value="ENSTGUP00000028547.1"/>
    <property type="gene ID" value="ENSTGUG00000026122.1"/>
</dbReference>
<dbReference type="Proteomes" id="UP000007754">
    <property type="component" value="Chromosome 26"/>
</dbReference>
<evidence type="ECO:0000313" key="2">
    <source>
        <dbReference type="Ensembl" id="ENSTGUP00000028547.1"/>
    </source>
</evidence>
<feature type="chain" id="PRO_5025352303" description="Promotilin" evidence="1">
    <location>
        <begin position="21"/>
        <end position="250"/>
    </location>
</feature>
<dbReference type="InParanoid" id="A0A674H1S3"/>
<organism evidence="2 3">
    <name type="scientific">Taeniopygia guttata</name>
    <name type="common">Zebra finch</name>
    <name type="synonym">Poephila guttata</name>
    <dbReference type="NCBI Taxonomy" id="59729"/>
    <lineage>
        <taxon>Eukaryota</taxon>
        <taxon>Metazoa</taxon>
        <taxon>Chordata</taxon>
        <taxon>Craniata</taxon>
        <taxon>Vertebrata</taxon>
        <taxon>Euteleostomi</taxon>
        <taxon>Archelosauria</taxon>
        <taxon>Archosauria</taxon>
        <taxon>Dinosauria</taxon>
        <taxon>Saurischia</taxon>
        <taxon>Theropoda</taxon>
        <taxon>Coelurosauria</taxon>
        <taxon>Aves</taxon>
        <taxon>Neognathae</taxon>
        <taxon>Neoaves</taxon>
        <taxon>Telluraves</taxon>
        <taxon>Australaves</taxon>
        <taxon>Passeriformes</taxon>
        <taxon>Passeroidea</taxon>
        <taxon>Estrildidae</taxon>
        <taxon>Estrildinae</taxon>
        <taxon>Taeniopygia</taxon>
    </lineage>
</organism>
<dbReference type="OMA" id="LPCAPFW"/>
<sequence>MVSRKVVASLLLVSLLSVLAEQTQGFMPFFTQSDFQKMQLQEKERNKAGQKKSLSSLQQLEEEGFSEQSGVDANAAKTLQQALPVRAWLTPRQLEKYQDVLEKLLAELLQDTPDGTVRGLISALGILPFLLLTSSSAQRYLYSPEGFLCHVCSLCGALRSQLLPCAPFWEGYSLVRCCLCPRAGIDWKQQHNPSQQLCLSLPSSSSQKVLGLQGTISSRAYNSNCTCEAAQHVQPAWNTSLPARGLNTDT</sequence>
<keyword evidence="1" id="KW-0732">Signal</keyword>
<accession>A0A674H1S3</accession>
<reference evidence="2" key="3">
    <citation type="submission" date="2025-09" db="UniProtKB">
        <authorList>
            <consortium name="Ensembl"/>
        </authorList>
    </citation>
    <scope>IDENTIFICATION</scope>
</reference>
<evidence type="ECO:0000256" key="1">
    <source>
        <dbReference type="SAM" id="SignalP"/>
    </source>
</evidence>
<dbReference type="GeneTree" id="ENSGT00390000000489"/>